<evidence type="ECO:0000256" key="1">
    <source>
        <dbReference type="ARBA" id="ARBA00022722"/>
    </source>
</evidence>
<dbReference type="InterPro" id="IPR015210">
    <property type="entry name" value="NaeI"/>
</dbReference>
<dbReference type="InterPro" id="IPR036388">
    <property type="entry name" value="WH-like_DNA-bd_sf"/>
</dbReference>
<evidence type="ECO:0000259" key="5">
    <source>
        <dbReference type="Pfam" id="PF09126"/>
    </source>
</evidence>
<dbReference type="EMBL" id="JAUTIX010000004">
    <property type="protein sequence ID" value="MDP0398837.1"/>
    <property type="molecule type" value="Genomic_DNA"/>
</dbReference>
<evidence type="ECO:0000313" key="7">
    <source>
        <dbReference type="Proteomes" id="UP001178281"/>
    </source>
</evidence>
<dbReference type="Pfam" id="PF09126">
    <property type="entry name" value="NaeI"/>
    <property type="match status" value="1"/>
</dbReference>
<dbReference type="CDD" id="cd22338">
    <property type="entry name" value="NaeI-like"/>
    <property type="match status" value="1"/>
</dbReference>
<sequence>MNTFPQGDIPLFEVDFAFPLEFDSRIMGGRRRRVHPAAPTTTNRPRKSTGPRAPRTKSRPPTADQDFDLWRVRQELLNLDPTGAHFAASIREAFDQAYDGQRTGRWDVTQLAKTEKTHIGTLIEIWLQRELAFEDGDNLDFAIAGIDVDCKWSQNLYEWEIPLEMYAERNEIALVVWANEDTSRWAAGLIRISEPILRATGNQDRKRKLNDDGADSILWVFREMPMIRNVLNDRRELATRLANQTSGQSAVNLLFREVQGELISQATIATAAQQIDPSKRARDARKDLAPEGIVILGPYQAHAEIATDLGLPRPGRSQFVSARVTPSSVGDDRPSASIDGTYWRVATGTDQVVHAPLLPAVKSS</sequence>
<gene>
    <name evidence="6" type="ORF">Q7X28_12965</name>
</gene>
<accession>A0AA90NAE8</accession>
<feature type="region of interest" description="Disordered" evidence="4">
    <location>
        <begin position="29"/>
        <end position="64"/>
    </location>
</feature>
<dbReference type="Proteomes" id="UP001178281">
    <property type="component" value="Unassembled WGS sequence"/>
</dbReference>
<dbReference type="SUPFAM" id="SSF52980">
    <property type="entry name" value="Restriction endonuclease-like"/>
    <property type="match status" value="1"/>
</dbReference>
<feature type="domain" description="Type II restriction enzyme NaeI" evidence="5">
    <location>
        <begin position="71"/>
        <end position="353"/>
    </location>
</feature>
<proteinExistence type="predicted"/>
<dbReference type="GO" id="GO:0009036">
    <property type="term" value="F:type II site-specific deoxyribonuclease activity"/>
    <property type="evidence" value="ECO:0007669"/>
    <property type="project" value="InterPro"/>
</dbReference>
<keyword evidence="7" id="KW-1185">Reference proteome</keyword>
<reference evidence="6" key="1">
    <citation type="submission" date="2023-08" db="EMBL/GenBank/DDBJ databases">
        <title>The draft genome of Tsukamurella strandjordii strain 050030.</title>
        <authorList>
            <person name="Zhao F."/>
            <person name="Feng Y."/>
            <person name="Zong Z."/>
        </authorList>
    </citation>
    <scope>NUCLEOTIDE SEQUENCE</scope>
    <source>
        <strain evidence="6">050030</strain>
    </source>
</reference>
<dbReference type="GO" id="GO:0003677">
    <property type="term" value="F:DNA binding"/>
    <property type="evidence" value="ECO:0007669"/>
    <property type="project" value="InterPro"/>
</dbReference>
<comment type="caution">
    <text evidence="6">The sequence shown here is derived from an EMBL/GenBank/DDBJ whole genome shotgun (WGS) entry which is preliminary data.</text>
</comment>
<dbReference type="InterPro" id="IPR011335">
    <property type="entry name" value="Restrct_endonuc-II-like"/>
</dbReference>
<dbReference type="Gene3D" id="1.10.10.10">
    <property type="entry name" value="Winged helix-like DNA-binding domain superfamily/Winged helix DNA-binding domain"/>
    <property type="match status" value="1"/>
</dbReference>
<protein>
    <submittedName>
        <fullName evidence="6">NaeI family type II restriction endonuclease</fullName>
    </submittedName>
</protein>
<keyword evidence="3" id="KW-0378">Hydrolase</keyword>
<organism evidence="6 7">
    <name type="scientific">Tsukamurella strandjordii</name>
    <dbReference type="NCBI Taxonomy" id="147577"/>
    <lineage>
        <taxon>Bacteria</taxon>
        <taxon>Bacillati</taxon>
        <taxon>Actinomycetota</taxon>
        <taxon>Actinomycetes</taxon>
        <taxon>Mycobacteriales</taxon>
        <taxon>Tsukamurellaceae</taxon>
        <taxon>Tsukamurella</taxon>
    </lineage>
</organism>
<dbReference type="RefSeq" id="WP_305111603.1">
    <property type="nucleotide sequence ID" value="NZ_JAUTIX010000004.1"/>
</dbReference>
<dbReference type="Gene3D" id="3.40.600.10">
    <property type="entry name" value="DNA mismatch repair MutH/Restriction endonuclease, type II"/>
    <property type="match status" value="1"/>
</dbReference>
<evidence type="ECO:0000313" key="6">
    <source>
        <dbReference type="EMBL" id="MDP0398837.1"/>
    </source>
</evidence>
<name>A0AA90NAE8_9ACTN</name>
<dbReference type="InterPro" id="IPR037057">
    <property type="entry name" value="DNA_rep_MutH/T2_RE_sf"/>
</dbReference>
<evidence type="ECO:0000256" key="4">
    <source>
        <dbReference type="SAM" id="MobiDB-lite"/>
    </source>
</evidence>
<keyword evidence="2 6" id="KW-0255">Endonuclease</keyword>
<keyword evidence="1" id="KW-0540">Nuclease</keyword>
<evidence type="ECO:0000256" key="3">
    <source>
        <dbReference type="ARBA" id="ARBA00022801"/>
    </source>
</evidence>
<feature type="compositionally biased region" description="Basic residues" evidence="4">
    <location>
        <begin position="44"/>
        <end position="58"/>
    </location>
</feature>
<evidence type="ECO:0000256" key="2">
    <source>
        <dbReference type="ARBA" id="ARBA00022759"/>
    </source>
</evidence>
<dbReference type="AlphaFoldDB" id="A0AA90NAE8"/>
<dbReference type="GO" id="GO:0009307">
    <property type="term" value="P:DNA restriction-modification system"/>
    <property type="evidence" value="ECO:0007669"/>
    <property type="project" value="InterPro"/>
</dbReference>